<sequence length="378" mass="43654">MRCTLETLSPLHIGSGGRISPIEYIADDRLYRLDMDSVFRDDRFDAERYIREMMGGVVYIGSIDEGVHRRSENIRYAVDAERRVLSELRNLASRGAKDAEIYEFVKSADRPYIPASSVKGAIRTALLWHALKNDKRALMDECRYLEKNRRIDKRRADDKIEGQIFRGPDGNTHPPTHDVMRSLRVTDSTALPLDSLTILEVKTLTTRRGGYGWKKFSTFVEAMRPKTTVHLDISLDKFLLDDSIARELGLQDKIEMMRSVPESCNSFAYDLIDHELRFFREHCAQSNMGARMLEFYEHMRRLPLTGGEFLLRLGWGSGWDGMTVGRLLKECPNMDFHELLMKFHLGKGVRNIPFPKTRKVAFMGIMPYPLGWVKVRLE</sequence>
<dbReference type="GO" id="GO:0051607">
    <property type="term" value="P:defense response to virus"/>
    <property type="evidence" value="ECO:0007669"/>
    <property type="project" value="UniProtKB-KW"/>
</dbReference>
<dbReference type="InterPro" id="IPR005537">
    <property type="entry name" value="RAMP_III_fam"/>
</dbReference>
<dbReference type="InterPro" id="IPR010173">
    <property type="entry name" value="CRISPR-assoc_Csm5"/>
</dbReference>
<protein>
    <recommendedName>
        <fullName evidence="3">CRISPR system Cms protein Csm5</fullName>
    </recommendedName>
    <alternativeName>
        <fullName evidence="6">CRISPR type III A-associated protein Csm5</fullName>
    </alternativeName>
</protein>
<comment type="caution">
    <text evidence="8">The sequence shown here is derived from an EMBL/GenBank/DDBJ whole genome shotgun (WGS) entry which is preliminary data.</text>
</comment>
<keyword evidence="4" id="KW-0694">RNA-binding</keyword>
<evidence type="ECO:0000256" key="4">
    <source>
        <dbReference type="ARBA" id="ARBA00022884"/>
    </source>
</evidence>
<evidence type="ECO:0000313" key="9">
    <source>
        <dbReference type="Proteomes" id="UP000600363"/>
    </source>
</evidence>
<organism evidence="8 9">
    <name type="scientific">Methermicoccus shengliensis</name>
    <dbReference type="NCBI Taxonomy" id="660064"/>
    <lineage>
        <taxon>Archaea</taxon>
        <taxon>Methanobacteriati</taxon>
        <taxon>Methanobacteriota</taxon>
        <taxon>Stenosarchaea group</taxon>
        <taxon>Methanomicrobia</taxon>
        <taxon>Methanosarcinales</taxon>
        <taxon>Methermicoccaceae</taxon>
        <taxon>Methermicoccus</taxon>
    </lineage>
</organism>
<evidence type="ECO:0000256" key="3">
    <source>
        <dbReference type="ARBA" id="ARBA00016113"/>
    </source>
</evidence>
<keyword evidence="5" id="KW-0051">Antiviral defense</keyword>
<gene>
    <name evidence="8" type="primary">csm5</name>
    <name evidence="8" type="ORF">HA299_05525</name>
</gene>
<dbReference type="Proteomes" id="UP000600363">
    <property type="component" value="Unassembled WGS sequence"/>
</dbReference>
<evidence type="ECO:0000256" key="5">
    <source>
        <dbReference type="ARBA" id="ARBA00023118"/>
    </source>
</evidence>
<dbReference type="Pfam" id="PF03787">
    <property type="entry name" value="RAMPs"/>
    <property type="match status" value="1"/>
</dbReference>
<proteinExistence type="inferred from homology"/>
<evidence type="ECO:0000259" key="7">
    <source>
        <dbReference type="Pfam" id="PF03787"/>
    </source>
</evidence>
<evidence type="ECO:0000256" key="2">
    <source>
        <dbReference type="ARBA" id="ARBA00006680"/>
    </source>
</evidence>
<dbReference type="RefSeq" id="WP_042685113.1">
    <property type="nucleotide sequence ID" value="NZ_DUIH01000018.1"/>
</dbReference>
<comment type="similarity">
    <text evidence="2">Belongs to the CRISPR-associated Csm5 family.</text>
</comment>
<comment type="function">
    <text evidence="1">This subunit might be involved in maturation of a crRNA intermediate to its mature form.</text>
</comment>
<dbReference type="PANTHER" id="PTHR38007:SF1">
    <property type="entry name" value="CRISPR SYSTEM CMS PROTEIN CSM5"/>
    <property type="match status" value="1"/>
</dbReference>
<dbReference type="NCBIfam" id="TIGR01899">
    <property type="entry name" value="cas_TM1807_csm5"/>
    <property type="match status" value="1"/>
</dbReference>
<name>A0A832VXQ1_9EURY</name>
<evidence type="ECO:0000256" key="6">
    <source>
        <dbReference type="ARBA" id="ARBA00031720"/>
    </source>
</evidence>
<evidence type="ECO:0000256" key="1">
    <source>
        <dbReference type="ARBA" id="ARBA00003088"/>
    </source>
</evidence>
<dbReference type="AlphaFoldDB" id="A0A832VXQ1"/>
<feature type="domain" description="CRISPR type III-associated protein" evidence="7">
    <location>
        <begin position="4"/>
        <end position="238"/>
    </location>
</feature>
<dbReference type="GO" id="GO:0003723">
    <property type="term" value="F:RNA binding"/>
    <property type="evidence" value="ECO:0007669"/>
    <property type="project" value="UniProtKB-KW"/>
</dbReference>
<dbReference type="PANTHER" id="PTHR38007">
    <property type="entry name" value="CRISPR SYSTEM CMS PROTEIN CSM5"/>
    <property type="match status" value="1"/>
</dbReference>
<reference evidence="8" key="1">
    <citation type="journal article" date="2020" name="bioRxiv">
        <title>A rank-normalized archaeal taxonomy based on genome phylogeny resolves widespread incomplete and uneven classifications.</title>
        <authorList>
            <person name="Rinke C."/>
            <person name="Chuvochina M."/>
            <person name="Mussig A.J."/>
            <person name="Chaumeil P.-A."/>
            <person name="Waite D.W."/>
            <person name="Whitman W.B."/>
            <person name="Parks D.H."/>
            <person name="Hugenholtz P."/>
        </authorList>
    </citation>
    <scope>NUCLEOTIDE SEQUENCE</scope>
    <source>
        <strain evidence="8">UBA12518</strain>
    </source>
</reference>
<accession>A0A832VXQ1</accession>
<dbReference type="EMBL" id="DUIH01000018">
    <property type="protein sequence ID" value="HIH70052.1"/>
    <property type="molecule type" value="Genomic_DNA"/>
</dbReference>
<evidence type="ECO:0000313" key="8">
    <source>
        <dbReference type="EMBL" id="HIH70052.1"/>
    </source>
</evidence>